<organism evidence="1 2">
    <name type="scientific">Oceanobacillus kapialis</name>
    <dbReference type="NCBI Taxonomy" id="481353"/>
    <lineage>
        <taxon>Bacteria</taxon>
        <taxon>Bacillati</taxon>
        <taxon>Bacillota</taxon>
        <taxon>Bacilli</taxon>
        <taxon>Bacillales</taxon>
        <taxon>Bacillaceae</taxon>
        <taxon>Oceanobacillus</taxon>
    </lineage>
</organism>
<dbReference type="PANTHER" id="PTHR43300:SF11">
    <property type="entry name" value="ACETYLTRANSFERASE RV3034C-RELATED"/>
    <property type="match status" value="1"/>
</dbReference>
<dbReference type="Proteomes" id="UP001597451">
    <property type="component" value="Unassembled WGS sequence"/>
</dbReference>
<dbReference type="CDD" id="cd03349">
    <property type="entry name" value="LbH_XAT"/>
    <property type="match status" value="1"/>
</dbReference>
<reference evidence="2" key="1">
    <citation type="journal article" date="2019" name="Int. J. Syst. Evol. Microbiol.">
        <title>The Global Catalogue of Microorganisms (GCM) 10K type strain sequencing project: providing services to taxonomists for standard genome sequencing and annotation.</title>
        <authorList>
            <consortium name="The Broad Institute Genomics Platform"/>
            <consortium name="The Broad Institute Genome Sequencing Center for Infectious Disease"/>
            <person name="Wu L."/>
            <person name="Ma J."/>
        </authorList>
    </citation>
    <scope>NUCLEOTIDE SEQUENCE [LARGE SCALE GENOMIC DNA]</scope>
    <source>
        <strain evidence="2">TISTR 1858</strain>
    </source>
</reference>
<dbReference type="SUPFAM" id="SSF51161">
    <property type="entry name" value="Trimeric LpxA-like enzymes"/>
    <property type="match status" value="1"/>
</dbReference>
<proteinExistence type="predicted"/>
<dbReference type="InterPro" id="IPR001451">
    <property type="entry name" value="Hexapep"/>
</dbReference>
<evidence type="ECO:0000313" key="2">
    <source>
        <dbReference type="Proteomes" id="UP001597451"/>
    </source>
</evidence>
<dbReference type="PANTHER" id="PTHR43300">
    <property type="entry name" value="ACETYLTRANSFERASE"/>
    <property type="match status" value="1"/>
</dbReference>
<keyword evidence="1" id="KW-0808">Transferase</keyword>
<dbReference type="InterPro" id="IPR050179">
    <property type="entry name" value="Trans_hexapeptide_repeat"/>
</dbReference>
<gene>
    <name evidence="1" type="ORF">ACFSUN_10555</name>
</gene>
<dbReference type="Pfam" id="PF00132">
    <property type="entry name" value="Hexapep"/>
    <property type="match status" value="1"/>
</dbReference>
<accession>A0ABW5Q0R9</accession>
<keyword evidence="1" id="KW-0012">Acyltransferase</keyword>
<dbReference type="RefSeq" id="WP_379561987.1">
    <property type="nucleotide sequence ID" value="NZ_JBHUMX010000035.1"/>
</dbReference>
<protein>
    <submittedName>
        <fullName evidence="1">CatB-related O-acetyltransferase</fullName>
        <ecNumber evidence="1">2.3.1.-</ecNumber>
    </submittedName>
</protein>
<sequence>MLKNEKLNGLFIIVASRWYSEIFEQLEGFGFIRELHFTSDINIDESTTTNRMVNGVKVGKFTYGYKKHCKSGTFLKEIGSFCSINENVNMNAMNHPLTFITTHPILYNSKETPIGVEMVPGILEKEDIISLSAMDKNEKIVIGNDVWIGTNVVILPGVTISDGAVIGAGAVVTKDVPPYAIIGGVPAKVIKYRFTKDEIDLLLKVKWWEWEIDAIRKKAHLLKNPLLFFNEFK</sequence>
<dbReference type="InterPro" id="IPR011004">
    <property type="entry name" value="Trimer_LpxA-like_sf"/>
</dbReference>
<dbReference type="Gene3D" id="2.160.10.10">
    <property type="entry name" value="Hexapeptide repeat proteins"/>
    <property type="match status" value="1"/>
</dbReference>
<keyword evidence="2" id="KW-1185">Reference proteome</keyword>
<name>A0ABW5Q0R9_9BACI</name>
<dbReference type="EC" id="2.3.1.-" evidence="1"/>
<dbReference type="GO" id="GO:0016746">
    <property type="term" value="F:acyltransferase activity"/>
    <property type="evidence" value="ECO:0007669"/>
    <property type="project" value="UniProtKB-KW"/>
</dbReference>
<comment type="caution">
    <text evidence="1">The sequence shown here is derived from an EMBL/GenBank/DDBJ whole genome shotgun (WGS) entry which is preliminary data.</text>
</comment>
<evidence type="ECO:0000313" key="1">
    <source>
        <dbReference type="EMBL" id="MFD2629217.1"/>
    </source>
</evidence>
<dbReference type="EMBL" id="JBHUMX010000035">
    <property type="protein sequence ID" value="MFD2629217.1"/>
    <property type="molecule type" value="Genomic_DNA"/>
</dbReference>